<dbReference type="InterPro" id="IPR029068">
    <property type="entry name" value="Glyas_Bleomycin-R_OHBP_Dase"/>
</dbReference>
<dbReference type="RefSeq" id="WP_190437283.1">
    <property type="nucleotide sequence ID" value="NZ_JAMPKM010000052.1"/>
</dbReference>
<evidence type="ECO:0000259" key="1">
    <source>
        <dbReference type="PROSITE" id="PS51819"/>
    </source>
</evidence>
<gene>
    <name evidence="2" type="ORF">NC998_28000</name>
</gene>
<dbReference type="InterPro" id="IPR052164">
    <property type="entry name" value="Anthracycline_SecMetBiosynth"/>
</dbReference>
<dbReference type="PROSITE" id="PS51819">
    <property type="entry name" value="VOC"/>
    <property type="match status" value="1"/>
</dbReference>
<dbReference type="InterPro" id="IPR004360">
    <property type="entry name" value="Glyas_Fos-R_dOase_dom"/>
</dbReference>
<evidence type="ECO:0000313" key="3">
    <source>
        <dbReference type="Proteomes" id="UP001464891"/>
    </source>
</evidence>
<dbReference type="InterPro" id="IPR037523">
    <property type="entry name" value="VOC_core"/>
</dbReference>
<organism evidence="2 3">
    <name type="scientific">Trichocoleus desertorum GB2-A4</name>
    <dbReference type="NCBI Taxonomy" id="2933944"/>
    <lineage>
        <taxon>Bacteria</taxon>
        <taxon>Bacillati</taxon>
        <taxon>Cyanobacteriota</taxon>
        <taxon>Cyanophyceae</taxon>
        <taxon>Leptolyngbyales</taxon>
        <taxon>Trichocoleusaceae</taxon>
        <taxon>Trichocoleus</taxon>
    </lineage>
</organism>
<reference evidence="2 3" key="1">
    <citation type="submission" date="2022-04" db="EMBL/GenBank/DDBJ databases">
        <title>Positive selection, recombination, and allopatry shape intraspecific diversity of widespread and dominant cyanobacteria.</title>
        <authorList>
            <person name="Wei J."/>
            <person name="Shu W."/>
            <person name="Hu C."/>
        </authorList>
    </citation>
    <scope>NUCLEOTIDE SEQUENCE [LARGE SCALE GENOMIC DNA]</scope>
    <source>
        <strain evidence="2 3">GB2-A4</strain>
    </source>
</reference>
<dbReference type="PANTHER" id="PTHR33993">
    <property type="entry name" value="GLYOXALASE-RELATED"/>
    <property type="match status" value="1"/>
</dbReference>
<proteinExistence type="predicted"/>
<dbReference type="Pfam" id="PF00903">
    <property type="entry name" value="Glyoxalase"/>
    <property type="match status" value="1"/>
</dbReference>
<dbReference type="EMBL" id="JAMPKM010000052">
    <property type="protein sequence ID" value="MEP0820930.1"/>
    <property type="molecule type" value="Genomic_DNA"/>
</dbReference>
<comment type="caution">
    <text evidence="2">The sequence shown here is derived from an EMBL/GenBank/DDBJ whole genome shotgun (WGS) entry which is preliminary data.</text>
</comment>
<name>A0ABV0JGL1_9CYAN</name>
<evidence type="ECO:0000313" key="2">
    <source>
        <dbReference type="EMBL" id="MEP0820930.1"/>
    </source>
</evidence>
<accession>A0ABV0JGL1</accession>
<dbReference type="Proteomes" id="UP001464891">
    <property type="component" value="Unassembled WGS sequence"/>
</dbReference>
<dbReference type="PANTHER" id="PTHR33993:SF14">
    <property type="entry name" value="GB|AAF24581.1"/>
    <property type="match status" value="1"/>
</dbReference>
<dbReference type="Gene3D" id="3.10.180.10">
    <property type="entry name" value="2,3-Dihydroxybiphenyl 1,2-Dioxygenase, domain 1"/>
    <property type="match status" value="1"/>
</dbReference>
<dbReference type="SUPFAM" id="SSF54593">
    <property type="entry name" value="Glyoxalase/Bleomycin resistance protein/Dihydroxybiphenyl dioxygenase"/>
    <property type="match status" value="1"/>
</dbReference>
<feature type="domain" description="VOC" evidence="1">
    <location>
        <begin position="5"/>
        <end position="117"/>
    </location>
</feature>
<protein>
    <submittedName>
        <fullName evidence="2">VOC family protein</fullName>
    </submittedName>
</protein>
<sequence>MSEVQLNLVVIRSSNVEQAAVFYQRLGLSFIKHQHGNGLEHFASELGSITFEIYPCTPGTVPTKATRLGFQVSSVDDVVCKLKQHGASIVSPPADSAWGRRAVVADPDGHRVELTSR</sequence>
<keyword evidence="3" id="KW-1185">Reference proteome</keyword>